<reference evidence="2" key="2">
    <citation type="submission" date="2016-12" db="EMBL/GenBank/DDBJ databases">
        <authorList>
            <person name="Zhang X."/>
            <person name="Zhao J."/>
        </authorList>
    </citation>
    <scope>NUCLEOTIDE SEQUENCE</scope>
    <source>
        <strain evidence="2">RD15</strain>
    </source>
</reference>
<dbReference type="OrthoDB" id="8277660at2"/>
<dbReference type="AlphaFoldDB" id="A0A1Q9AQI2"/>
<evidence type="ECO:0008006" key="5">
    <source>
        <dbReference type="Google" id="ProtNLM"/>
    </source>
</evidence>
<evidence type="ECO:0000313" key="3">
    <source>
        <dbReference type="Proteomes" id="UP000186143"/>
    </source>
</evidence>
<dbReference type="RefSeq" id="WP_075632836.1">
    <property type="nucleotide sequence ID" value="NZ_MKIO01000013.1"/>
</dbReference>
<proteinExistence type="predicted"/>
<reference evidence="2 4" key="3">
    <citation type="journal article" date="2017" name="Antonie Van Leeuwenhoek">
        <title>Rhizobium rhizosphaerae sp. nov., a novel species isolated from rice rhizosphere.</title>
        <authorList>
            <person name="Zhao J.J."/>
            <person name="Zhang J."/>
            <person name="Zhang R.J."/>
            <person name="Zhang C.W."/>
            <person name="Yin H.Q."/>
            <person name="Zhang X.X."/>
        </authorList>
    </citation>
    <scope>NUCLEOTIDE SEQUENCE [LARGE SCALE GENOMIC DNA]</scope>
    <source>
        <strain evidence="2 4">RD15</strain>
    </source>
</reference>
<name>A0A1Q9AQI2_9HYPH</name>
<dbReference type="EMBL" id="MSPX01000023">
    <property type="protein sequence ID" value="OQP84182.1"/>
    <property type="molecule type" value="Genomic_DNA"/>
</dbReference>
<organism evidence="1 3">
    <name type="scientific">Xaviernesmea rhizosphaerae</name>
    <dbReference type="NCBI Taxonomy" id="1672749"/>
    <lineage>
        <taxon>Bacteria</taxon>
        <taxon>Pseudomonadati</taxon>
        <taxon>Pseudomonadota</taxon>
        <taxon>Alphaproteobacteria</taxon>
        <taxon>Hyphomicrobiales</taxon>
        <taxon>Rhizobiaceae</taxon>
        <taxon>Rhizobium/Agrobacterium group</taxon>
        <taxon>Xaviernesmea</taxon>
    </lineage>
</organism>
<gene>
    <name evidence="1" type="ORF">BJF92_21810</name>
    <name evidence="2" type="ORF">BTR14_20480</name>
</gene>
<dbReference type="Proteomes" id="UP000186143">
    <property type="component" value="Unassembled WGS sequence"/>
</dbReference>
<protein>
    <recommendedName>
        <fullName evidence="5">PilZ domain-containing protein</fullName>
    </recommendedName>
</protein>
<dbReference type="Proteomes" id="UP000192652">
    <property type="component" value="Unassembled WGS sequence"/>
</dbReference>
<keyword evidence="4" id="KW-1185">Reference proteome</keyword>
<dbReference type="EMBL" id="MKIO01000013">
    <property type="protein sequence ID" value="OLP57639.1"/>
    <property type="molecule type" value="Genomic_DNA"/>
</dbReference>
<evidence type="ECO:0000313" key="1">
    <source>
        <dbReference type="EMBL" id="OLP57639.1"/>
    </source>
</evidence>
<evidence type="ECO:0000313" key="2">
    <source>
        <dbReference type="EMBL" id="OQP84182.1"/>
    </source>
</evidence>
<comment type="caution">
    <text evidence="1">The sequence shown here is derived from an EMBL/GenBank/DDBJ whole genome shotgun (WGS) entry which is preliminary data.</text>
</comment>
<evidence type="ECO:0000313" key="4">
    <source>
        <dbReference type="Proteomes" id="UP000192652"/>
    </source>
</evidence>
<reference evidence="1 3" key="1">
    <citation type="submission" date="2016-09" db="EMBL/GenBank/DDBJ databases">
        <title>Rhizobium sp. nov., a novel species isolated from the rice rhizosphere.</title>
        <authorList>
            <person name="Zhao J."/>
            <person name="Zhang X."/>
        </authorList>
    </citation>
    <scope>NUCLEOTIDE SEQUENCE [LARGE SCALE GENOMIC DNA]</scope>
    <source>
        <strain evidence="1 3">MH17</strain>
    </source>
</reference>
<accession>A0A1Q9AQI2</accession>
<sequence>MTSFLMHRAQTRSGEPALVYKHYFIERPCRILVITDHLSARTFHRAVLRHISLCGAMLDMSPAIALPPQFFLQINGFDDEIGCTAILRHEVHLGVRFNMLLKQAFLSQLIRVDFRGA</sequence>